<dbReference type="AlphaFoldDB" id="A0A7M4DI57"/>
<gene>
    <name evidence="6" type="primary">wbbL_1</name>
    <name evidence="6" type="ORF">HALOF300_01808</name>
</gene>
<dbReference type="GO" id="GO:0102096">
    <property type="term" value="F:decaprenyl-N-acetyl-alpha-D-glucosaminyl-pyrophosphate:dTDP-alpha-L-rhamnose rhamnosyltransferase activity"/>
    <property type="evidence" value="ECO:0007669"/>
    <property type="project" value="UniProtKB-EC"/>
</dbReference>
<keyword evidence="4 6" id="KW-0808">Transferase</keyword>
<comment type="similarity">
    <text evidence="2">Belongs to the glycosyltransferase 2 family.</text>
</comment>
<comment type="pathway">
    <text evidence="1">Cell wall biogenesis; cell wall polysaccharide biosynthesis.</text>
</comment>
<accession>A0A7M4DI57</accession>
<evidence type="ECO:0000313" key="7">
    <source>
        <dbReference type="Proteomes" id="UP000419743"/>
    </source>
</evidence>
<dbReference type="InterPro" id="IPR029044">
    <property type="entry name" value="Nucleotide-diphossugar_trans"/>
</dbReference>
<feature type="domain" description="Glycosyltransferase 2-like" evidence="5">
    <location>
        <begin position="6"/>
        <end position="127"/>
    </location>
</feature>
<evidence type="ECO:0000256" key="1">
    <source>
        <dbReference type="ARBA" id="ARBA00004776"/>
    </source>
</evidence>
<name>A0A7M4DI57_9MICO</name>
<protein>
    <submittedName>
        <fullName evidence="6">N-acetylglucosaminyl-diphospho-decaprenol L-rhamnosyltransferase</fullName>
        <ecNumber evidence="6">2.4.1.289</ecNumber>
    </submittedName>
</protein>
<evidence type="ECO:0000256" key="4">
    <source>
        <dbReference type="ARBA" id="ARBA00022679"/>
    </source>
</evidence>
<keyword evidence="7" id="KW-1185">Reference proteome</keyword>
<proteinExistence type="inferred from homology"/>
<dbReference type="Proteomes" id="UP000419743">
    <property type="component" value="Unassembled WGS sequence"/>
</dbReference>
<dbReference type="SUPFAM" id="SSF53448">
    <property type="entry name" value="Nucleotide-diphospho-sugar transferases"/>
    <property type="match status" value="1"/>
</dbReference>
<organism evidence="6 7">
    <name type="scientific">Occultella aeris</name>
    <dbReference type="NCBI Taxonomy" id="2761496"/>
    <lineage>
        <taxon>Bacteria</taxon>
        <taxon>Bacillati</taxon>
        <taxon>Actinomycetota</taxon>
        <taxon>Actinomycetes</taxon>
        <taxon>Micrococcales</taxon>
        <taxon>Ruaniaceae</taxon>
        <taxon>Occultella</taxon>
    </lineage>
</organism>
<dbReference type="Pfam" id="PF00535">
    <property type="entry name" value="Glycos_transf_2"/>
    <property type="match status" value="1"/>
</dbReference>
<evidence type="ECO:0000256" key="3">
    <source>
        <dbReference type="ARBA" id="ARBA00022676"/>
    </source>
</evidence>
<evidence type="ECO:0000256" key="2">
    <source>
        <dbReference type="ARBA" id="ARBA00006739"/>
    </source>
</evidence>
<dbReference type="PANTHER" id="PTHR43179">
    <property type="entry name" value="RHAMNOSYLTRANSFERASE WBBL"/>
    <property type="match status" value="1"/>
</dbReference>
<dbReference type="Gene3D" id="3.90.550.10">
    <property type="entry name" value="Spore Coat Polysaccharide Biosynthesis Protein SpsA, Chain A"/>
    <property type="match status" value="1"/>
</dbReference>
<dbReference type="EMBL" id="CACRYJ010000025">
    <property type="protein sequence ID" value="VZO36621.1"/>
    <property type="molecule type" value="Genomic_DNA"/>
</dbReference>
<keyword evidence="3 6" id="KW-0328">Glycosyltransferase</keyword>
<evidence type="ECO:0000259" key="5">
    <source>
        <dbReference type="Pfam" id="PF00535"/>
    </source>
</evidence>
<dbReference type="InterPro" id="IPR001173">
    <property type="entry name" value="Glyco_trans_2-like"/>
</dbReference>
<sequence length="296" mass="31929">MLDCVLIVVSYRSAQDVADLLATVPQAVGELSWRAIVVNNDPADDLSAVAALAGVEVVESEANLGYAGGISVGLAAAPPSRFTVFLNPDLRLMPDSIVTMARAAGERHAVVPRIVDDVGETAPSLRREPAILGSLGDALFGDRWPNRPAWLSEMIREPAAYERRVKVDWATGAALLVPTSVAREVGPWDADRFFLYSEETDYCRRLRAAGSQVRFTPDATVSHRGGGSGSSDALYALLEVNRVRYFQKWHAAPSVTVFTAVAVLHSLLRVSRSRNRLALRALLSASVRAELPGGVR</sequence>
<evidence type="ECO:0000313" key="6">
    <source>
        <dbReference type="EMBL" id="VZO36621.1"/>
    </source>
</evidence>
<dbReference type="PANTHER" id="PTHR43179:SF12">
    <property type="entry name" value="GALACTOFURANOSYLTRANSFERASE GLFT2"/>
    <property type="match status" value="1"/>
</dbReference>
<dbReference type="EC" id="2.4.1.289" evidence="6"/>
<dbReference type="RefSeq" id="WP_156740621.1">
    <property type="nucleotide sequence ID" value="NZ_CACRYJ010000025.1"/>
</dbReference>
<reference evidence="6 7" key="1">
    <citation type="submission" date="2019-11" db="EMBL/GenBank/DDBJ databases">
        <authorList>
            <person name="Criscuolo A."/>
        </authorList>
    </citation>
    <scope>NUCLEOTIDE SEQUENCE [LARGE SCALE GENOMIC DNA]</scope>
    <source>
        <strain evidence="6">CIP111667</strain>
    </source>
</reference>
<comment type="caution">
    <text evidence="6">The sequence shown here is derived from an EMBL/GenBank/DDBJ whole genome shotgun (WGS) entry which is preliminary data.</text>
</comment>